<gene>
    <name evidence="7" type="ORF">CWS01_19825</name>
</gene>
<accession>A0A2N0YXD2</accession>
<name>A0A2N0YXD2_9BACI</name>
<comment type="caution">
    <text evidence="7">The sequence shown here is derived from an EMBL/GenBank/DDBJ whole genome shotgun (WGS) entry which is preliminary data.</text>
</comment>
<evidence type="ECO:0000256" key="1">
    <source>
        <dbReference type="ARBA" id="ARBA00023015"/>
    </source>
</evidence>
<dbReference type="InterPro" id="IPR036390">
    <property type="entry name" value="WH_DNA-bd_sf"/>
</dbReference>
<dbReference type="CDD" id="cd00038">
    <property type="entry name" value="CAP_ED"/>
    <property type="match status" value="1"/>
</dbReference>
<dbReference type="PROSITE" id="PS51063">
    <property type="entry name" value="HTH_CRP_2"/>
    <property type="match status" value="1"/>
</dbReference>
<proteinExistence type="predicted"/>
<dbReference type="PROSITE" id="PS50042">
    <property type="entry name" value="CNMP_BINDING_3"/>
    <property type="match status" value="1"/>
</dbReference>
<organism evidence="7 8">
    <name type="scientific">Niallia nealsonii</name>
    <dbReference type="NCBI Taxonomy" id="115979"/>
    <lineage>
        <taxon>Bacteria</taxon>
        <taxon>Bacillati</taxon>
        <taxon>Bacillota</taxon>
        <taxon>Bacilli</taxon>
        <taxon>Bacillales</taxon>
        <taxon>Bacillaceae</taxon>
        <taxon>Niallia</taxon>
    </lineage>
</organism>
<keyword evidence="4" id="KW-0804">Transcription</keyword>
<dbReference type="SMART" id="SM00419">
    <property type="entry name" value="HTH_CRP"/>
    <property type="match status" value="1"/>
</dbReference>
<reference evidence="7 8" key="1">
    <citation type="journal article" date="2003" name="Int. J. Syst. Evol. Microbiol.">
        <title>Bacillus nealsonii sp. nov., isolated from a spacecraft-assembly facility, whose spores are gamma-radiation resistant.</title>
        <authorList>
            <person name="Venkateswaran K."/>
            <person name="Kempf M."/>
            <person name="Chen F."/>
            <person name="Satomi M."/>
            <person name="Nicholson W."/>
            <person name="Kern R."/>
        </authorList>
    </citation>
    <scope>NUCLEOTIDE SEQUENCE [LARGE SCALE GENOMIC DNA]</scope>
    <source>
        <strain evidence="7 8">FO-92</strain>
    </source>
</reference>
<dbReference type="RefSeq" id="WP_101178940.1">
    <property type="nucleotide sequence ID" value="NZ_PISE01000053.1"/>
</dbReference>
<evidence type="ECO:0000259" key="5">
    <source>
        <dbReference type="PROSITE" id="PS50042"/>
    </source>
</evidence>
<dbReference type="Pfam" id="PF13545">
    <property type="entry name" value="HTH_Crp_2"/>
    <property type="match status" value="1"/>
</dbReference>
<feature type="domain" description="HTH crp-type" evidence="6">
    <location>
        <begin position="139"/>
        <end position="212"/>
    </location>
</feature>
<dbReference type="OrthoDB" id="9810708at2"/>
<dbReference type="Gene3D" id="2.60.120.10">
    <property type="entry name" value="Jelly Rolls"/>
    <property type="match status" value="1"/>
</dbReference>
<protein>
    <submittedName>
        <fullName evidence="7">Crp/Fnr family transcriptional regulator</fullName>
    </submittedName>
</protein>
<evidence type="ECO:0000259" key="6">
    <source>
        <dbReference type="PROSITE" id="PS51063"/>
    </source>
</evidence>
<dbReference type="InterPro" id="IPR014710">
    <property type="entry name" value="RmlC-like_jellyroll"/>
</dbReference>
<dbReference type="AlphaFoldDB" id="A0A2N0YXD2"/>
<dbReference type="SMART" id="SM00100">
    <property type="entry name" value="cNMP"/>
    <property type="match status" value="1"/>
</dbReference>
<dbReference type="InterPro" id="IPR050397">
    <property type="entry name" value="Env_Response_Regulators"/>
</dbReference>
<dbReference type="SUPFAM" id="SSF51206">
    <property type="entry name" value="cAMP-binding domain-like"/>
    <property type="match status" value="1"/>
</dbReference>
<dbReference type="GO" id="GO:0005829">
    <property type="term" value="C:cytosol"/>
    <property type="evidence" value="ECO:0007669"/>
    <property type="project" value="TreeGrafter"/>
</dbReference>
<evidence type="ECO:0000256" key="2">
    <source>
        <dbReference type="ARBA" id="ARBA00023125"/>
    </source>
</evidence>
<keyword evidence="3" id="KW-0010">Activator</keyword>
<dbReference type="GO" id="GO:0003677">
    <property type="term" value="F:DNA binding"/>
    <property type="evidence" value="ECO:0007669"/>
    <property type="project" value="UniProtKB-KW"/>
</dbReference>
<dbReference type="EMBL" id="PISE01000053">
    <property type="protein sequence ID" value="PKG21923.1"/>
    <property type="molecule type" value="Genomic_DNA"/>
</dbReference>
<dbReference type="InterPro" id="IPR036388">
    <property type="entry name" value="WH-like_DNA-bd_sf"/>
</dbReference>
<evidence type="ECO:0000313" key="7">
    <source>
        <dbReference type="EMBL" id="PKG21923.1"/>
    </source>
</evidence>
<dbReference type="PANTHER" id="PTHR24567">
    <property type="entry name" value="CRP FAMILY TRANSCRIPTIONAL REGULATORY PROTEIN"/>
    <property type="match status" value="1"/>
</dbReference>
<dbReference type="Gene3D" id="1.10.10.10">
    <property type="entry name" value="Winged helix-like DNA-binding domain superfamily/Winged helix DNA-binding domain"/>
    <property type="match status" value="1"/>
</dbReference>
<dbReference type="InterPro" id="IPR018490">
    <property type="entry name" value="cNMP-bd_dom_sf"/>
</dbReference>
<dbReference type="InterPro" id="IPR000595">
    <property type="entry name" value="cNMP-bd_dom"/>
</dbReference>
<keyword evidence="8" id="KW-1185">Reference proteome</keyword>
<feature type="domain" description="Cyclic nucleotide-binding" evidence="5">
    <location>
        <begin position="4"/>
        <end position="108"/>
    </location>
</feature>
<keyword evidence="1" id="KW-0805">Transcription regulation</keyword>
<dbReference type="PANTHER" id="PTHR24567:SF74">
    <property type="entry name" value="HTH-TYPE TRANSCRIPTIONAL REGULATOR ARCR"/>
    <property type="match status" value="1"/>
</dbReference>
<dbReference type="GO" id="GO:0003700">
    <property type="term" value="F:DNA-binding transcription factor activity"/>
    <property type="evidence" value="ECO:0007669"/>
    <property type="project" value="TreeGrafter"/>
</dbReference>
<dbReference type="Pfam" id="PF00027">
    <property type="entry name" value="cNMP_binding"/>
    <property type="match status" value="1"/>
</dbReference>
<dbReference type="Proteomes" id="UP000233375">
    <property type="component" value="Unassembled WGS sequence"/>
</dbReference>
<evidence type="ECO:0000256" key="4">
    <source>
        <dbReference type="ARBA" id="ARBA00023163"/>
    </source>
</evidence>
<sequence>MPEIQLSLYSLLIQNFFDINKIIHIKKGTLLFQEKDPVHQIFILLNGTLSLGRVHEKGKEFILKILHDEDLLLEYNLFKNAPKYHFFSRTMTDCEILAIDRKEFEEAVLKDPILLTALTTWLSNGYLKAHMKCQDLIMNGKKGGLYSVLIRLCHSFGKKTDEGILIDFPLTHQELANLTYGTREVMQRILKELREDGIISYSNQKFTIKNLTYLKQAVDCQNCPADICGLN</sequence>
<keyword evidence="2" id="KW-0238">DNA-binding</keyword>
<evidence type="ECO:0000256" key="3">
    <source>
        <dbReference type="ARBA" id="ARBA00023159"/>
    </source>
</evidence>
<evidence type="ECO:0000313" key="8">
    <source>
        <dbReference type="Proteomes" id="UP000233375"/>
    </source>
</evidence>
<dbReference type="SUPFAM" id="SSF46785">
    <property type="entry name" value="Winged helix' DNA-binding domain"/>
    <property type="match status" value="1"/>
</dbReference>
<dbReference type="InterPro" id="IPR012318">
    <property type="entry name" value="HTH_CRP"/>
</dbReference>